<dbReference type="AlphaFoldDB" id="A0ABD3RUA5"/>
<evidence type="ECO:0000256" key="3">
    <source>
        <dbReference type="ARBA" id="ARBA00023125"/>
    </source>
</evidence>
<keyword evidence="2" id="KW-0227">DNA damage</keyword>
<evidence type="ECO:0000256" key="2">
    <source>
        <dbReference type="ARBA" id="ARBA00022763"/>
    </source>
</evidence>
<name>A0ABD3RUA5_9STRA</name>
<gene>
    <name evidence="6" type="ORF">ACHAXA_006911</name>
</gene>
<protein>
    <recommendedName>
        <fullName evidence="8">Centromere protein X</fullName>
    </recommendedName>
</protein>
<evidence type="ECO:0000256" key="5">
    <source>
        <dbReference type="SAM" id="MobiDB-lite"/>
    </source>
</evidence>
<feature type="region of interest" description="Disordered" evidence="5">
    <location>
        <begin position="1"/>
        <end position="31"/>
    </location>
</feature>
<dbReference type="Proteomes" id="UP001530377">
    <property type="component" value="Unassembled WGS sequence"/>
</dbReference>
<dbReference type="EMBL" id="JALLPB020000188">
    <property type="protein sequence ID" value="KAL3815636.1"/>
    <property type="molecule type" value="Genomic_DNA"/>
</dbReference>
<dbReference type="GO" id="GO:0006281">
    <property type="term" value="P:DNA repair"/>
    <property type="evidence" value="ECO:0007669"/>
    <property type="project" value="UniProtKB-KW"/>
</dbReference>
<evidence type="ECO:0000313" key="6">
    <source>
        <dbReference type="EMBL" id="KAL3815636.1"/>
    </source>
</evidence>
<evidence type="ECO:0000313" key="7">
    <source>
        <dbReference type="Proteomes" id="UP001530377"/>
    </source>
</evidence>
<accession>A0ABD3RUA5</accession>
<dbReference type="CDD" id="cd22921">
    <property type="entry name" value="HFD_CENP-X"/>
    <property type="match status" value="1"/>
</dbReference>
<sequence length="113" mass="12602">MIMPPSSTTSDHRGNRAGGRRPSSTAATIPTSLTRRCLQLHHPDQRYTKDAIELSSEFLRLLVIEARRRAAIEAECEAGAEVEDNDDRRRKKGVEIRADHIAKIAAELLLDLS</sequence>
<keyword evidence="4" id="KW-0234">DNA repair</keyword>
<evidence type="ECO:0008006" key="8">
    <source>
        <dbReference type="Google" id="ProtNLM"/>
    </source>
</evidence>
<dbReference type="Pfam" id="PF09415">
    <property type="entry name" value="CENP-X"/>
    <property type="match status" value="1"/>
</dbReference>
<dbReference type="InterPro" id="IPR018552">
    <property type="entry name" value="CENP-X"/>
</dbReference>
<comment type="similarity">
    <text evidence="1">Belongs to the CENP-X/MHF2 family.</text>
</comment>
<evidence type="ECO:0000256" key="1">
    <source>
        <dbReference type="ARBA" id="ARBA00009359"/>
    </source>
</evidence>
<dbReference type="GO" id="GO:0003677">
    <property type="term" value="F:DNA binding"/>
    <property type="evidence" value="ECO:0007669"/>
    <property type="project" value="UniProtKB-KW"/>
</dbReference>
<comment type="caution">
    <text evidence="6">The sequence shown here is derived from an EMBL/GenBank/DDBJ whole genome shotgun (WGS) entry which is preliminary data.</text>
</comment>
<keyword evidence="3" id="KW-0238">DNA-binding</keyword>
<dbReference type="Gene3D" id="6.10.130.30">
    <property type="match status" value="1"/>
</dbReference>
<reference evidence="6 7" key="1">
    <citation type="submission" date="2024-10" db="EMBL/GenBank/DDBJ databases">
        <title>Updated reference genomes for cyclostephanoid diatoms.</title>
        <authorList>
            <person name="Roberts W.R."/>
            <person name="Alverson A.J."/>
        </authorList>
    </citation>
    <scope>NUCLEOTIDE SEQUENCE [LARGE SCALE GENOMIC DNA]</scope>
    <source>
        <strain evidence="6 7">AJA228-03</strain>
    </source>
</reference>
<evidence type="ECO:0000256" key="4">
    <source>
        <dbReference type="ARBA" id="ARBA00023204"/>
    </source>
</evidence>
<feature type="compositionally biased region" description="Polar residues" evidence="5">
    <location>
        <begin position="22"/>
        <end position="31"/>
    </location>
</feature>
<proteinExistence type="inferred from homology"/>
<organism evidence="6 7">
    <name type="scientific">Cyclostephanos tholiformis</name>
    <dbReference type="NCBI Taxonomy" id="382380"/>
    <lineage>
        <taxon>Eukaryota</taxon>
        <taxon>Sar</taxon>
        <taxon>Stramenopiles</taxon>
        <taxon>Ochrophyta</taxon>
        <taxon>Bacillariophyta</taxon>
        <taxon>Coscinodiscophyceae</taxon>
        <taxon>Thalassiosirophycidae</taxon>
        <taxon>Stephanodiscales</taxon>
        <taxon>Stephanodiscaceae</taxon>
        <taxon>Cyclostephanos</taxon>
    </lineage>
</organism>
<keyword evidence="7" id="KW-1185">Reference proteome</keyword>